<evidence type="ECO:0000256" key="4">
    <source>
        <dbReference type="PROSITE-ProRule" id="PRU00335"/>
    </source>
</evidence>
<name>A0ABR9WNH3_9BACT</name>
<protein>
    <submittedName>
        <fullName evidence="6">TetR/AcrR family transcriptional regulator</fullName>
    </submittedName>
</protein>
<evidence type="ECO:0000259" key="5">
    <source>
        <dbReference type="PROSITE" id="PS50977"/>
    </source>
</evidence>
<evidence type="ECO:0000256" key="1">
    <source>
        <dbReference type="ARBA" id="ARBA00023015"/>
    </source>
</evidence>
<sequence>MGIIERKQRLKEETRTNILEAAVKIVKQEGWHALSMRKIADSIEYTVPVIYDYFSSKQAILLELTKKGFVSLSNSLKSSMLQHGDPRTKILGMWLTYWKFAFSEKEYYQLMFGVEMNCAHSECKIAESEIPCQLFKSVIRQIYKNLPDENEISAKYFTYWSIVHGLIALNFVNQGNSNDVSENILIDAISSINRSISA</sequence>
<comment type="caution">
    <text evidence="6">The sequence shown here is derived from an EMBL/GenBank/DDBJ whole genome shotgun (WGS) entry which is preliminary data.</text>
</comment>
<dbReference type="InterPro" id="IPR001647">
    <property type="entry name" value="HTH_TetR"/>
</dbReference>
<dbReference type="SUPFAM" id="SSF46689">
    <property type="entry name" value="Homeodomain-like"/>
    <property type="match status" value="1"/>
</dbReference>
<evidence type="ECO:0000313" key="6">
    <source>
        <dbReference type="EMBL" id="MBE9466644.1"/>
    </source>
</evidence>
<gene>
    <name evidence="6" type="ORF">IEE83_32675</name>
</gene>
<evidence type="ECO:0000256" key="2">
    <source>
        <dbReference type="ARBA" id="ARBA00023125"/>
    </source>
</evidence>
<dbReference type="PANTHER" id="PTHR43479">
    <property type="entry name" value="ACREF/ENVCD OPERON REPRESSOR-RELATED"/>
    <property type="match status" value="1"/>
</dbReference>
<dbReference type="Pfam" id="PF13305">
    <property type="entry name" value="TetR_C_33"/>
    <property type="match status" value="1"/>
</dbReference>
<dbReference type="SUPFAM" id="SSF48498">
    <property type="entry name" value="Tetracyclin repressor-like, C-terminal domain"/>
    <property type="match status" value="1"/>
</dbReference>
<dbReference type="RefSeq" id="WP_194124928.1">
    <property type="nucleotide sequence ID" value="NZ_JACYGY010000004.1"/>
</dbReference>
<keyword evidence="1" id="KW-0805">Transcription regulation</keyword>
<proteinExistence type="predicted"/>
<dbReference type="InterPro" id="IPR036271">
    <property type="entry name" value="Tet_transcr_reg_TetR-rel_C_sf"/>
</dbReference>
<evidence type="ECO:0000256" key="3">
    <source>
        <dbReference type="ARBA" id="ARBA00023163"/>
    </source>
</evidence>
<dbReference type="EMBL" id="JACYGY010000004">
    <property type="protein sequence ID" value="MBE9466644.1"/>
    <property type="molecule type" value="Genomic_DNA"/>
</dbReference>
<dbReference type="Gene3D" id="1.10.357.10">
    <property type="entry name" value="Tetracycline Repressor, domain 2"/>
    <property type="match status" value="1"/>
</dbReference>
<reference evidence="7" key="1">
    <citation type="submission" date="2023-07" db="EMBL/GenBank/DDBJ databases">
        <title>Dyadobacter sp. nov 'subterranea' isolated from contaminted grondwater.</title>
        <authorList>
            <person name="Szabo I."/>
            <person name="Al-Omari J."/>
            <person name="Szerdahelyi S.G."/>
            <person name="Rado J."/>
        </authorList>
    </citation>
    <scope>NUCLEOTIDE SEQUENCE [LARGE SCALE GENOMIC DNA]</scope>
    <source>
        <strain evidence="7">UP-52</strain>
    </source>
</reference>
<dbReference type="Proteomes" id="UP000634134">
    <property type="component" value="Unassembled WGS sequence"/>
</dbReference>
<dbReference type="Pfam" id="PF00440">
    <property type="entry name" value="TetR_N"/>
    <property type="match status" value="1"/>
</dbReference>
<dbReference type="InterPro" id="IPR050624">
    <property type="entry name" value="HTH-type_Tx_Regulator"/>
</dbReference>
<evidence type="ECO:0000313" key="7">
    <source>
        <dbReference type="Proteomes" id="UP000634134"/>
    </source>
</evidence>
<feature type="domain" description="HTH tetR-type" evidence="5">
    <location>
        <begin position="12"/>
        <end position="72"/>
    </location>
</feature>
<keyword evidence="2 4" id="KW-0238">DNA-binding</keyword>
<dbReference type="PROSITE" id="PS50977">
    <property type="entry name" value="HTH_TETR_2"/>
    <property type="match status" value="1"/>
</dbReference>
<keyword evidence="7" id="KW-1185">Reference proteome</keyword>
<organism evidence="6 7">
    <name type="scientific">Dyadobacter subterraneus</name>
    <dbReference type="NCBI Taxonomy" id="2773304"/>
    <lineage>
        <taxon>Bacteria</taxon>
        <taxon>Pseudomonadati</taxon>
        <taxon>Bacteroidota</taxon>
        <taxon>Cytophagia</taxon>
        <taxon>Cytophagales</taxon>
        <taxon>Spirosomataceae</taxon>
        <taxon>Dyadobacter</taxon>
    </lineage>
</organism>
<dbReference type="InterPro" id="IPR025996">
    <property type="entry name" value="MT1864/Rv1816-like_C"/>
</dbReference>
<accession>A0ABR9WNH3</accession>
<dbReference type="PANTHER" id="PTHR43479:SF11">
    <property type="entry name" value="ACREF_ENVCD OPERON REPRESSOR-RELATED"/>
    <property type="match status" value="1"/>
</dbReference>
<feature type="DNA-binding region" description="H-T-H motif" evidence="4">
    <location>
        <begin position="35"/>
        <end position="54"/>
    </location>
</feature>
<dbReference type="InterPro" id="IPR009057">
    <property type="entry name" value="Homeodomain-like_sf"/>
</dbReference>
<dbReference type="PRINTS" id="PR00455">
    <property type="entry name" value="HTHTETR"/>
</dbReference>
<keyword evidence="3" id="KW-0804">Transcription</keyword>